<protein>
    <recommendedName>
        <fullName evidence="6">Chromosome segregation ATPase</fullName>
    </recommendedName>
</protein>
<keyword evidence="3" id="KW-0472">Membrane</keyword>
<feature type="compositionally biased region" description="Basic and acidic residues" evidence="2">
    <location>
        <begin position="8"/>
        <end position="23"/>
    </location>
</feature>
<keyword evidence="3" id="KW-1133">Transmembrane helix</keyword>
<dbReference type="EMBL" id="BAEO01000056">
    <property type="protein sequence ID" value="GAC20869.1"/>
    <property type="molecule type" value="Genomic_DNA"/>
</dbReference>
<evidence type="ECO:0000313" key="4">
    <source>
        <dbReference type="EMBL" id="GAC20869.1"/>
    </source>
</evidence>
<feature type="region of interest" description="Disordered" evidence="2">
    <location>
        <begin position="1"/>
        <end position="47"/>
    </location>
</feature>
<evidence type="ECO:0000313" key="5">
    <source>
        <dbReference type="Proteomes" id="UP000006327"/>
    </source>
</evidence>
<dbReference type="AlphaFoldDB" id="K6XJP6"/>
<dbReference type="eggNOG" id="COG2959">
    <property type="taxonomic scope" value="Bacteria"/>
</dbReference>
<organism evidence="4 5">
    <name type="scientific">Paraglaciecola arctica BSs20135</name>
    <dbReference type="NCBI Taxonomy" id="493475"/>
    <lineage>
        <taxon>Bacteria</taxon>
        <taxon>Pseudomonadati</taxon>
        <taxon>Pseudomonadota</taxon>
        <taxon>Gammaproteobacteria</taxon>
        <taxon>Alteromonadales</taxon>
        <taxon>Alteromonadaceae</taxon>
        <taxon>Paraglaciecola</taxon>
    </lineage>
</organism>
<dbReference type="STRING" id="493475.GARC_3917"/>
<keyword evidence="5" id="KW-1185">Reference proteome</keyword>
<reference evidence="4 5" key="1">
    <citation type="journal article" date="2017" name="Antonie Van Leeuwenhoek">
        <title>Rhizobium rhizosphaerae sp. nov., a novel species isolated from rice rhizosphere.</title>
        <authorList>
            <person name="Zhao J.J."/>
            <person name="Zhang J."/>
            <person name="Zhang R.J."/>
            <person name="Zhang C.W."/>
            <person name="Yin H.Q."/>
            <person name="Zhang X.X."/>
        </authorList>
    </citation>
    <scope>NUCLEOTIDE SEQUENCE [LARGE SCALE GENOMIC DNA]</scope>
    <source>
        <strain evidence="4 5">BSs20135</strain>
    </source>
</reference>
<proteinExistence type="predicted"/>
<accession>K6XJP6</accession>
<keyword evidence="3" id="KW-0812">Transmembrane</keyword>
<name>K6XJP6_9ALTE</name>
<evidence type="ECO:0000256" key="1">
    <source>
        <dbReference type="SAM" id="Coils"/>
    </source>
</evidence>
<evidence type="ECO:0000256" key="3">
    <source>
        <dbReference type="SAM" id="Phobius"/>
    </source>
</evidence>
<feature type="transmembrane region" description="Helical" evidence="3">
    <location>
        <begin position="52"/>
        <end position="71"/>
    </location>
</feature>
<dbReference type="Proteomes" id="UP000006327">
    <property type="component" value="Unassembled WGS sequence"/>
</dbReference>
<feature type="coiled-coil region" evidence="1">
    <location>
        <begin position="219"/>
        <end position="246"/>
    </location>
</feature>
<dbReference type="SUPFAM" id="SSF57997">
    <property type="entry name" value="Tropomyosin"/>
    <property type="match status" value="1"/>
</dbReference>
<evidence type="ECO:0000256" key="2">
    <source>
        <dbReference type="SAM" id="MobiDB-lite"/>
    </source>
</evidence>
<evidence type="ECO:0008006" key="6">
    <source>
        <dbReference type="Google" id="ProtNLM"/>
    </source>
</evidence>
<comment type="caution">
    <text evidence="4">The sequence shown here is derived from an EMBL/GenBank/DDBJ whole genome shotgun (WGS) entry which is preliminary data.</text>
</comment>
<gene>
    <name evidence="4" type="ORF">GARC_3917</name>
</gene>
<keyword evidence="1" id="KW-0175">Coiled coil</keyword>
<dbReference type="OrthoDB" id="6321851at2"/>
<sequence>MPTDPLDDMPKIRLEKDDLESFHRTRAQATNKSSKKGKEPDEPRPASNSPSWFAFLFLLIIIVGATGYWSFQQYKVLQQAQSRITELESRLSATGEDMDQSAAALQVKVSELSSKTEHLWSEMDKLWASAWRRNQSEIGDLDKTVKALKVANEKSAKNLSNETAENITSIGLVKEQLENQAKVLNQLNKQFNQVSSIDADFEQQLASLREKLISTALANNGLTDQIDELRRRVTAAEKKTNQVENMLTGPTS</sequence>
<dbReference type="Gene3D" id="1.10.287.1490">
    <property type="match status" value="1"/>
</dbReference>
<dbReference type="RefSeq" id="WP_007623224.1">
    <property type="nucleotide sequence ID" value="NZ_BAEO01000056.1"/>
</dbReference>